<feature type="compositionally biased region" description="Polar residues" evidence="6">
    <location>
        <begin position="18"/>
        <end position="32"/>
    </location>
</feature>
<feature type="domain" description="RING-type" evidence="7">
    <location>
        <begin position="266"/>
        <end position="301"/>
    </location>
</feature>
<dbReference type="InterPro" id="IPR001841">
    <property type="entry name" value="Znf_RING"/>
</dbReference>
<dbReference type="GO" id="GO:0005737">
    <property type="term" value="C:cytoplasm"/>
    <property type="evidence" value="ECO:0007669"/>
    <property type="project" value="TreeGrafter"/>
</dbReference>
<dbReference type="GO" id="GO:0051726">
    <property type="term" value="P:regulation of cell cycle"/>
    <property type="evidence" value="ECO:0007669"/>
    <property type="project" value="TreeGrafter"/>
</dbReference>
<evidence type="ECO:0000256" key="4">
    <source>
        <dbReference type="ARBA" id="ARBA00022833"/>
    </source>
</evidence>
<keyword evidence="9" id="KW-1185">Reference proteome</keyword>
<dbReference type="SUPFAM" id="SSF57924">
    <property type="entry name" value="Inhibitor of apoptosis (IAP) repeat"/>
    <property type="match status" value="1"/>
</dbReference>
<feature type="region of interest" description="Disordered" evidence="6">
    <location>
        <begin position="56"/>
        <end position="91"/>
    </location>
</feature>
<accession>A0A2T7P5G7</accession>
<dbReference type="Pfam" id="PF13920">
    <property type="entry name" value="zf-C3HC4_3"/>
    <property type="match status" value="1"/>
</dbReference>
<dbReference type="PROSITE" id="PS50143">
    <property type="entry name" value="BIR_REPEAT_2"/>
    <property type="match status" value="1"/>
</dbReference>
<dbReference type="OrthoDB" id="4034597at2759"/>
<dbReference type="SMART" id="SM00238">
    <property type="entry name" value="BIR"/>
    <property type="match status" value="1"/>
</dbReference>
<evidence type="ECO:0000259" key="7">
    <source>
        <dbReference type="PROSITE" id="PS50089"/>
    </source>
</evidence>
<protein>
    <recommendedName>
        <fullName evidence="7">RING-type domain-containing protein</fullName>
    </recommendedName>
</protein>
<dbReference type="STRING" id="400727.A0A2T7P5G7"/>
<dbReference type="InterPro" id="IPR050784">
    <property type="entry name" value="IAP"/>
</dbReference>
<keyword evidence="3 5" id="KW-0863">Zinc-finger</keyword>
<dbReference type="CDD" id="cd00022">
    <property type="entry name" value="BIR"/>
    <property type="match status" value="1"/>
</dbReference>
<comment type="similarity">
    <text evidence="1">Belongs to the IAP family.</text>
</comment>
<dbReference type="SMART" id="SM00184">
    <property type="entry name" value="RING"/>
    <property type="match status" value="1"/>
</dbReference>
<keyword evidence="4" id="KW-0862">Zinc</keyword>
<reference evidence="8 9" key="1">
    <citation type="submission" date="2018-04" db="EMBL/GenBank/DDBJ databases">
        <title>The genome of golden apple snail Pomacea canaliculata provides insight into stress tolerance and invasive adaptation.</title>
        <authorList>
            <person name="Liu C."/>
            <person name="Liu B."/>
            <person name="Ren Y."/>
            <person name="Zhang Y."/>
            <person name="Wang H."/>
            <person name="Li S."/>
            <person name="Jiang F."/>
            <person name="Yin L."/>
            <person name="Zhang G."/>
            <person name="Qian W."/>
            <person name="Fan W."/>
        </authorList>
    </citation>
    <scope>NUCLEOTIDE SEQUENCE [LARGE SCALE GENOMIC DNA]</scope>
    <source>
        <strain evidence="8">SZHN2017</strain>
        <tissue evidence="8">Muscle</tissue>
    </source>
</reference>
<dbReference type="EMBL" id="PZQS01000006">
    <property type="protein sequence ID" value="PVD28672.1"/>
    <property type="molecule type" value="Genomic_DNA"/>
</dbReference>
<dbReference type="GO" id="GO:0005634">
    <property type="term" value="C:nucleus"/>
    <property type="evidence" value="ECO:0007669"/>
    <property type="project" value="TreeGrafter"/>
</dbReference>
<dbReference type="FunFam" id="1.10.1170.10:FF:000002">
    <property type="entry name" value="Baculoviral IAP repeat containing 7"/>
    <property type="match status" value="1"/>
</dbReference>
<dbReference type="PROSITE" id="PS01282">
    <property type="entry name" value="BIR_REPEAT_1"/>
    <property type="match status" value="1"/>
</dbReference>
<gene>
    <name evidence="8" type="ORF">C0Q70_11266</name>
</gene>
<dbReference type="GO" id="GO:0008270">
    <property type="term" value="F:zinc ion binding"/>
    <property type="evidence" value="ECO:0007669"/>
    <property type="project" value="UniProtKB-KW"/>
</dbReference>
<evidence type="ECO:0000256" key="6">
    <source>
        <dbReference type="SAM" id="MobiDB-lite"/>
    </source>
</evidence>
<evidence type="ECO:0000256" key="3">
    <source>
        <dbReference type="ARBA" id="ARBA00022771"/>
    </source>
</evidence>
<sequence length="313" mass="34773">MVTGVLCHNKPVPAPTLSHHSNMGSSDTSLVSEQHGLDTGSVTSTIMAQGTARFITQPENAMKTTNDAQSTESEKTTAAGESTGKTDPSKKKPLTYADLGIFAEKPKRPDMAVLWKRVASFKDKWDKNYTQTPKMLADAGMYYAGYADCARCFFCGGGLKNWEPQDNPWIEHARWFPKCSYMRLVRGPDFVEIVQDKNKNRQELSLEEVEEEQKKRAPYWEPHLNEVVSGVDISPHAIGESIPLDSNTDIEKLESENEELKSQIQCKICMDAESSVVFLPCGHLVSCTQCAHAMKQCPLCRTDIKGSVRAHLG</sequence>
<dbReference type="PANTHER" id="PTHR10044:SF139">
    <property type="entry name" value="DEATH-ASSOCIATED INHIBITOR OF APOPTOSIS 2"/>
    <property type="match status" value="1"/>
</dbReference>
<dbReference type="Proteomes" id="UP000245119">
    <property type="component" value="Linkage Group LG6"/>
</dbReference>
<evidence type="ECO:0000313" key="8">
    <source>
        <dbReference type="EMBL" id="PVD28672.1"/>
    </source>
</evidence>
<dbReference type="InterPro" id="IPR013083">
    <property type="entry name" value="Znf_RING/FYVE/PHD"/>
</dbReference>
<dbReference type="PANTHER" id="PTHR10044">
    <property type="entry name" value="INHIBITOR OF APOPTOSIS"/>
    <property type="match status" value="1"/>
</dbReference>
<dbReference type="InterPro" id="IPR001370">
    <property type="entry name" value="BIR_rpt"/>
</dbReference>
<dbReference type="AlphaFoldDB" id="A0A2T7P5G7"/>
<organism evidence="8 9">
    <name type="scientific">Pomacea canaliculata</name>
    <name type="common">Golden apple snail</name>
    <dbReference type="NCBI Taxonomy" id="400727"/>
    <lineage>
        <taxon>Eukaryota</taxon>
        <taxon>Metazoa</taxon>
        <taxon>Spiralia</taxon>
        <taxon>Lophotrochozoa</taxon>
        <taxon>Mollusca</taxon>
        <taxon>Gastropoda</taxon>
        <taxon>Caenogastropoda</taxon>
        <taxon>Architaenioglossa</taxon>
        <taxon>Ampullarioidea</taxon>
        <taxon>Ampullariidae</taxon>
        <taxon>Pomacea</taxon>
    </lineage>
</organism>
<evidence type="ECO:0000313" key="9">
    <source>
        <dbReference type="Proteomes" id="UP000245119"/>
    </source>
</evidence>
<proteinExistence type="inferred from homology"/>
<dbReference type="Pfam" id="PF00653">
    <property type="entry name" value="BIR"/>
    <property type="match status" value="1"/>
</dbReference>
<feature type="region of interest" description="Disordered" evidence="6">
    <location>
        <begin position="1"/>
        <end position="33"/>
    </location>
</feature>
<evidence type="ECO:0000256" key="1">
    <source>
        <dbReference type="ARBA" id="ARBA00006672"/>
    </source>
</evidence>
<comment type="caution">
    <text evidence="8">The sequence shown here is derived from an EMBL/GenBank/DDBJ whole genome shotgun (WGS) entry which is preliminary data.</text>
</comment>
<feature type="compositionally biased region" description="Polar residues" evidence="6">
    <location>
        <begin position="57"/>
        <end position="71"/>
    </location>
</feature>
<evidence type="ECO:0000256" key="2">
    <source>
        <dbReference type="ARBA" id="ARBA00022723"/>
    </source>
</evidence>
<name>A0A2T7P5G7_POMCA</name>
<dbReference type="PROSITE" id="PS50089">
    <property type="entry name" value="ZF_RING_2"/>
    <property type="match status" value="1"/>
</dbReference>
<dbReference type="Gene3D" id="1.10.1170.10">
    <property type="entry name" value="Inhibitor Of Apoptosis Protein (2mihbC-IAP-1), Chain A"/>
    <property type="match status" value="1"/>
</dbReference>
<keyword evidence="2" id="KW-0479">Metal-binding</keyword>
<dbReference type="Gene3D" id="3.30.40.10">
    <property type="entry name" value="Zinc/RING finger domain, C3HC4 (zinc finger)"/>
    <property type="match status" value="1"/>
</dbReference>
<evidence type="ECO:0000256" key="5">
    <source>
        <dbReference type="PROSITE-ProRule" id="PRU00175"/>
    </source>
</evidence>